<dbReference type="InterPro" id="IPR001789">
    <property type="entry name" value="Sig_transdc_resp-reg_receiver"/>
</dbReference>
<dbReference type="SMART" id="SM00421">
    <property type="entry name" value="HTH_LUXR"/>
    <property type="match status" value="1"/>
</dbReference>
<dbReference type="InterPro" id="IPR039420">
    <property type="entry name" value="WalR-like"/>
</dbReference>
<evidence type="ECO:0000259" key="6">
    <source>
        <dbReference type="PROSITE" id="PS50043"/>
    </source>
</evidence>
<dbReference type="SUPFAM" id="SSF52172">
    <property type="entry name" value="CheY-like"/>
    <property type="match status" value="1"/>
</dbReference>
<dbReference type="InterPro" id="IPR011006">
    <property type="entry name" value="CheY-like_superfamily"/>
</dbReference>
<dbReference type="InterPro" id="IPR016032">
    <property type="entry name" value="Sig_transdc_resp-reg_C-effctor"/>
</dbReference>
<dbReference type="SUPFAM" id="SSF46894">
    <property type="entry name" value="C-terminal effector domain of the bipartite response regulators"/>
    <property type="match status" value="1"/>
</dbReference>
<dbReference type="EMBL" id="JBIRRB010000006">
    <property type="protein sequence ID" value="MFI0912479.1"/>
    <property type="molecule type" value="Genomic_DNA"/>
</dbReference>
<dbReference type="Gene3D" id="3.40.50.2300">
    <property type="match status" value="1"/>
</dbReference>
<dbReference type="PANTHER" id="PTHR43214:SF24">
    <property type="entry name" value="TRANSCRIPTIONAL REGULATORY PROTEIN NARL-RELATED"/>
    <property type="match status" value="1"/>
</dbReference>
<feature type="domain" description="Response regulatory" evidence="7">
    <location>
        <begin position="7"/>
        <end position="146"/>
    </location>
</feature>
<dbReference type="InterPro" id="IPR058245">
    <property type="entry name" value="NreC/VraR/RcsB-like_REC"/>
</dbReference>
<evidence type="ECO:0000313" key="8">
    <source>
        <dbReference type="EMBL" id="MFI0912479.1"/>
    </source>
</evidence>
<accession>A0ABW7T4Q7</accession>
<feature type="modified residue" description="4-aspartylphosphate" evidence="5">
    <location>
        <position position="58"/>
    </location>
</feature>
<evidence type="ECO:0000256" key="1">
    <source>
        <dbReference type="ARBA" id="ARBA00022553"/>
    </source>
</evidence>
<evidence type="ECO:0000256" key="2">
    <source>
        <dbReference type="ARBA" id="ARBA00023015"/>
    </source>
</evidence>
<name>A0ABW7T4Q7_9ACTN</name>
<proteinExistence type="predicted"/>
<dbReference type="CDD" id="cd06170">
    <property type="entry name" value="LuxR_C_like"/>
    <property type="match status" value="1"/>
</dbReference>
<evidence type="ECO:0000259" key="7">
    <source>
        <dbReference type="PROSITE" id="PS50110"/>
    </source>
</evidence>
<dbReference type="InterPro" id="IPR000792">
    <property type="entry name" value="Tscrpt_reg_LuxR_C"/>
</dbReference>
<keyword evidence="2" id="KW-0805">Transcription regulation</keyword>
<dbReference type="SMART" id="SM00448">
    <property type="entry name" value="REC"/>
    <property type="match status" value="1"/>
</dbReference>
<keyword evidence="4" id="KW-0804">Transcription</keyword>
<dbReference type="PROSITE" id="PS50110">
    <property type="entry name" value="RESPONSE_REGULATORY"/>
    <property type="match status" value="1"/>
</dbReference>
<feature type="domain" description="HTH luxR-type" evidence="6">
    <location>
        <begin position="172"/>
        <end position="237"/>
    </location>
</feature>
<comment type="caution">
    <text evidence="8">The sequence shown here is derived from an EMBL/GenBank/DDBJ whole genome shotgun (WGS) entry which is preliminary data.</text>
</comment>
<reference evidence="8 9" key="1">
    <citation type="submission" date="2024-10" db="EMBL/GenBank/DDBJ databases">
        <title>The Natural Products Discovery Center: Release of the First 8490 Sequenced Strains for Exploring Actinobacteria Biosynthetic Diversity.</title>
        <authorList>
            <person name="Kalkreuter E."/>
            <person name="Kautsar S.A."/>
            <person name="Yang D."/>
            <person name="Bader C.D."/>
            <person name="Teijaro C.N."/>
            <person name="Fluegel L."/>
            <person name="Davis C.M."/>
            <person name="Simpson J.R."/>
            <person name="Lauterbach L."/>
            <person name="Steele A.D."/>
            <person name="Gui C."/>
            <person name="Meng S."/>
            <person name="Li G."/>
            <person name="Viehrig K."/>
            <person name="Ye F."/>
            <person name="Su P."/>
            <person name="Kiefer A.F."/>
            <person name="Nichols A."/>
            <person name="Cepeda A.J."/>
            <person name="Yan W."/>
            <person name="Fan B."/>
            <person name="Jiang Y."/>
            <person name="Adhikari A."/>
            <person name="Zheng C.-J."/>
            <person name="Schuster L."/>
            <person name="Cowan T.M."/>
            <person name="Smanski M.J."/>
            <person name="Chevrette M.G."/>
            <person name="De Carvalho L.P.S."/>
            <person name="Shen B."/>
        </authorList>
    </citation>
    <scope>NUCLEOTIDE SEQUENCE [LARGE SCALE GENOMIC DNA]</scope>
    <source>
        <strain evidence="8 9">NPDC020979</strain>
    </source>
</reference>
<dbReference type="Proteomes" id="UP001611162">
    <property type="component" value="Unassembled WGS sequence"/>
</dbReference>
<keyword evidence="9" id="KW-1185">Reference proteome</keyword>
<protein>
    <submittedName>
        <fullName evidence="8">Response regulator</fullName>
    </submittedName>
</protein>
<evidence type="ECO:0000256" key="5">
    <source>
        <dbReference type="PROSITE-ProRule" id="PRU00169"/>
    </source>
</evidence>
<dbReference type="RefSeq" id="WP_397613364.1">
    <property type="nucleotide sequence ID" value="NZ_JBIRRB010000006.1"/>
</dbReference>
<dbReference type="PRINTS" id="PR00038">
    <property type="entry name" value="HTHLUXR"/>
</dbReference>
<dbReference type="PROSITE" id="PS50043">
    <property type="entry name" value="HTH_LUXR_2"/>
    <property type="match status" value="1"/>
</dbReference>
<gene>
    <name evidence="8" type="ORF">ACH4TF_18715</name>
</gene>
<dbReference type="CDD" id="cd17535">
    <property type="entry name" value="REC_NarL-like"/>
    <property type="match status" value="1"/>
</dbReference>
<dbReference type="PANTHER" id="PTHR43214">
    <property type="entry name" value="TWO-COMPONENT RESPONSE REGULATOR"/>
    <property type="match status" value="1"/>
</dbReference>
<dbReference type="Pfam" id="PF00072">
    <property type="entry name" value="Response_reg"/>
    <property type="match status" value="1"/>
</dbReference>
<evidence type="ECO:0000313" key="9">
    <source>
        <dbReference type="Proteomes" id="UP001611162"/>
    </source>
</evidence>
<evidence type="ECO:0000256" key="4">
    <source>
        <dbReference type="ARBA" id="ARBA00023163"/>
    </source>
</evidence>
<dbReference type="Pfam" id="PF00196">
    <property type="entry name" value="GerE"/>
    <property type="match status" value="1"/>
</dbReference>
<evidence type="ECO:0000256" key="3">
    <source>
        <dbReference type="ARBA" id="ARBA00023125"/>
    </source>
</evidence>
<sequence>MTDTQITVLIVDDHPMFRAGLRMALETALDICVVGEVGTSAEALTVAAQLHPRIVVMDLNLPDGSGIDATRALTAQAHLTPPRRLTPTSAEETDSVDQGANCPAVLVLTMSEESDTVLAALRAGARGYLLKEASMAETVNAVRVVADGGAIVGARMADLLVAFLAGIASQPAREAFPGLTERQREVLALLGRGHTNGRIARDLGIEAKTVRNYVSEIFTKLQVTDRTAAAIRARDAGLSD</sequence>
<keyword evidence="3" id="KW-0238">DNA-binding</keyword>
<keyword evidence="1 5" id="KW-0597">Phosphoprotein</keyword>
<organism evidence="8 9">
    <name type="scientific">Streptomyces abikoensis</name>
    <dbReference type="NCBI Taxonomy" id="97398"/>
    <lineage>
        <taxon>Bacteria</taxon>
        <taxon>Bacillati</taxon>
        <taxon>Actinomycetota</taxon>
        <taxon>Actinomycetes</taxon>
        <taxon>Kitasatosporales</taxon>
        <taxon>Streptomycetaceae</taxon>
        <taxon>Streptomyces</taxon>
    </lineage>
</organism>